<dbReference type="EMBL" id="GBRH01186553">
    <property type="protein sequence ID" value="JAE11343.1"/>
    <property type="molecule type" value="Transcribed_RNA"/>
</dbReference>
<keyword evidence="1" id="KW-0472">Membrane</keyword>
<keyword evidence="1" id="KW-1133">Transmembrane helix</keyword>
<evidence type="ECO:0000313" key="2">
    <source>
        <dbReference type="EMBL" id="JAE11343.1"/>
    </source>
</evidence>
<organism evidence="2">
    <name type="scientific">Arundo donax</name>
    <name type="common">Giant reed</name>
    <name type="synonym">Donax arundinaceus</name>
    <dbReference type="NCBI Taxonomy" id="35708"/>
    <lineage>
        <taxon>Eukaryota</taxon>
        <taxon>Viridiplantae</taxon>
        <taxon>Streptophyta</taxon>
        <taxon>Embryophyta</taxon>
        <taxon>Tracheophyta</taxon>
        <taxon>Spermatophyta</taxon>
        <taxon>Magnoliopsida</taxon>
        <taxon>Liliopsida</taxon>
        <taxon>Poales</taxon>
        <taxon>Poaceae</taxon>
        <taxon>PACMAD clade</taxon>
        <taxon>Arundinoideae</taxon>
        <taxon>Arundineae</taxon>
        <taxon>Arundo</taxon>
    </lineage>
</organism>
<evidence type="ECO:0000256" key="1">
    <source>
        <dbReference type="SAM" id="Phobius"/>
    </source>
</evidence>
<accession>A0A0A9FSQ3</accession>
<proteinExistence type="predicted"/>
<name>A0A0A9FSQ3_ARUDO</name>
<feature type="transmembrane region" description="Helical" evidence="1">
    <location>
        <begin position="7"/>
        <end position="26"/>
    </location>
</feature>
<sequence length="58" mass="6676">MLLSLDAYHWCAVTTVSIGLWGLFYISGWFRIWNLELQDCLVLGFYFVAAADELASER</sequence>
<dbReference type="AlphaFoldDB" id="A0A0A9FSQ3"/>
<reference evidence="2" key="2">
    <citation type="journal article" date="2015" name="Data Brief">
        <title>Shoot transcriptome of the giant reed, Arundo donax.</title>
        <authorList>
            <person name="Barrero R.A."/>
            <person name="Guerrero F.D."/>
            <person name="Moolhuijzen P."/>
            <person name="Goolsby J.A."/>
            <person name="Tidwell J."/>
            <person name="Bellgard S.E."/>
            <person name="Bellgard M.I."/>
        </authorList>
    </citation>
    <scope>NUCLEOTIDE SEQUENCE</scope>
    <source>
        <tissue evidence="2">Shoot tissue taken approximately 20 cm above the soil surface</tissue>
    </source>
</reference>
<keyword evidence="1" id="KW-0812">Transmembrane</keyword>
<reference evidence="2" key="1">
    <citation type="submission" date="2014-09" db="EMBL/GenBank/DDBJ databases">
        <authorList>
            <person name="Magalhaes I.L.F."/>
            <person name="Oliveira U."/>
            <person name="Santos F.R."/>
            <person name="Vidigal T.H.D.A."/>
            <person name="Brescovit A.D."/>
            <person name="Santos A.J."/>
        </authorList>
    </citation>
    <scope>NUCLEOTIDE SEQUENCE</scope>
    <source>
        <tissue evidence="2">Shoot tissue taken approximately 20 cm above the soil surface</tissue>
    </source>
</reference>
<protein>
    <submittedName>
        <fullName evidence="2">Uncharacterized protein</fullName>
    </submittedName>
</protein>